<proteinExistence type="predicted"/>
<comment type="caution">
    <text evidence="1">The sequence shown here is derived from an EMBL/GenBank/DDBJ whole genome shotgun (WGS) entry which is preliminary data.</text>
</comment>
<dbReference type="Proteomes" id="UP000829398">
    <property type="component" value="Chromosome 5"/>
</dbReference>
<organism evidence="1 2">
    <name type="scientific">Citrus sinensis</name>
    <name type="common">Sweet orange</name>
    <name type="synonym">Citrus aurantium var. sinensis</name>
    <dbReference type="NCBI Taxonomy" id="2711"/>
    <lineage>
        <taxon>Eukaryota</taxon>
        <taxon>Viridiplantae</taxon>
        <taxon>Streptophyta</taxon>
        <taxon>Embryophyta</taxon>
        <taxon>Tracheophyta</taxon>
        <taxon>Spermatophyta</taxon>
        <taxon>Magnoliopsida</taxon>
        <taxon>eudicotyledons</taxon>
        <taxon>Gunneridae</taxon>
        <taxon>Pentapetalae</taxon>
        <taxon>rosids</taxon>
        <taxon>malvids</taxon>
        <taxon>Sapindales</taxon>
        <taxon>Rutaceae</taxon>
        <taxon>Aurantioideae</taxon>
        <taxon>Citrus</taxon>
    </lineage>
</organism>
<evidence type="ECO:0000313" key="2">
    <source>
        <dbReference type="Proteomes" id="UP000829398"/>
    </source>
</evidence>
<reference evidence="2" key="1">
    <citation type="journal article" date="2023" name="Hortic. Res.">
        <title>A chromosome-level phased genome enabling allele-level studies in sweet orange: a case study on citrus Huanglongbing tolerance.</title>
        <authorList>
            <person name="Wu B."/>
            <person name="Yu Q."/>
            <person name="Deng Z."/>
            <person name="Duan Y."/>
            <person name="Luo F."/>
            <person name="Gmitter F. Jr."/>
        </authorList>
    </citation>
    <scope>NUCLEOTIDE SEQUENCE [LARGE SCALE GENOMIC DNA]</scope>
    <source>
        <strain evidence="2">cv. Valencia</strain>
    </source>
</reference>
<dbReference type="EMBL" id="CM039174">
    <property type="protein sequence ID" value="KAH9758044.1"/>
    <property type="molecule type" value="Genomic_DNA"/>
</dbReference>
<protein>
    <submittedName>
        <fullName evidence="1">Ran-binding protein M-like</fullName>
    </submittedName>
</protein>
<sequence>MGGKREEEDFEEEEVPTELNTINSSGGFLVVSPDKLSVKYTSVNLHGHDVGVVQANKPAPVKRLVYYFEIYVKDAGAKGQIAIGFTSESFKMRRQPGWEANSCGYHGDDGLLYRGQGKGEAFGPTFTTNDTVGGVLALTVILFLLSIYISVLRLVRSYLQHYGYEDTLNSFDLAGKTTVPPVFVAQENGFNEQDNVYALNQRKTLRQLIRNGEIDAAFDKLRNWHPWIVQDDKSSTCFLLHCQKFIELVRVNGGFWPEAQVVGALEEAVKYGRMELAKYFGLAGFEELVQDCVALLAYEKPQESSVGYLLEDSQREIVADTVNAMILSTNPNVKDLHGCLHSCLERLLRQLTACCLERRSMNGDQGEAFHLHRVLNSGKKAKC</sequence>
<name>A0ACB8KUQ6_CITSI</name>
<keyword evidence="2" id="KW-1185">Reference proteome</keyword>
<gene>
    <name evidence="1" type="ORF">KPL71_016568</name>
</gene>
<accession>A0ACB8KUQ6</accession>
<evidence type="ECO:0000313" key="1">
    <source>
        <dbReference type="EMBL" id="KAH9758044.1"/>
    </source>
</evidence>